<dbReference type="GO" id="GO:0016887">
    <property type="term" value="F:ATP hydrolysis activity"/>
    <property type="evidence" value="ECO:0007669"/>
    <property type="project" value="InterPro"/>
</dbReference>
<feature type="transmembrane region" description="Helical" evidence="9">
    <location>
        <begin position="128"/>
        <end position="151"/>
    </location>
</feature>
<evidence type="ECO:0000256" key="5">
    <source>
        <dbReference type="ARBA" id="ARBA00022741"/>
    </source>
</evidence>
<dbReference type="SMART" id="SM00382">
    <property type="entry name" value="AAA"/>
    <property type="match status" value="1"/>
</dbReference>
<evidence type="ECO:0000256" key="8">
    <source>
        <dbReference type="ARBA" id="ARBA00023136"/>
    </source>
</evidence>
<dbReference type="InterPro" id="IPR003439">
    <property type="entry name" value="ABC_transporter-like_ATP-bd"/>
</dbReference>
<dbReference type="Gene3D" id="3.40.50.300">
    <property type="entry name" value="P-loop containing nucleotide triphosphate hydrolases"/>
    <property type="match status" value="1"/>
</dbReference>
<dbReference type="SUPFAM" id="SSF52540">
    <property type="entry name" value="P-loop containing nucleoside triphosphate hydrolases"/>
    <property type="match status" value="1"/>
</dbReference>
<dbReference type="Gene3D" id="1.20.1560.10">
    <property type="entry name" value="ABC transporter type 1, transmembrane domain"/>
    <property type="match status" value="1"/>
</dbReference>
<dbReference type="InterPro" id="IPR011527">
    <property type="entry name" value="ABC1_TM_dom"/>
</dbReference>
<accession>A0A2N9JJZ0</accession>
<dbReference type="PROSITE" id="PS50929">
    <property type="entry name" value="ABC_TM1F"/>
    <property type="match status" value="1"/>
</dbReference>
<dbReference type="InterPro" id="IPR027417">
    <property type="entry name" value="P-loop_NTPase"/>
</dbReference>
<keyword evidence="4 9" id="KW-0812">Transmembrane</keyword>
<evidence type="ECO:0000256" key="6">
    <source>
        <dbReference type="ARBA" id="ARBA00022840"/>
    </source>
</evidence>
<dbReference type="GO" id="GO:0005886">
    <property type="term" value="C:plasma membrane"/>
    <property type="evidence" value="ECO:0007669"/>
    <property type="project" value="UniProtKB-SubCell"/>
</dbReference>
<feature type="domain" description="ABC transmembrane type-1" evidence="11">
    <location>
        <begin position="18"/>
        <end position="300"/>
    </location>
</feature>
<protein>
    <recommendedName>
        <fullName evidence="14">Multidrug ABC transporter ATP-binding protein</fullName>
    </recommendedName>
</protein>
<evidence type="ECO:0000313" key="12">
    <source>
        <dbReference type="EMBL" id="SPD87729.1"/>
    </source>
</evidence>
<proteinExistence type="predicted"/>
<keyword evidence="6" id="KW-0067">ATP-binding</keyword>
<dbReference type="Proteomes" id="UP000238164">
    <property type="component" value="Chromosome 1"/>
</dbReference>
<name>A0A2N9JJZ0_9ACTN</name>
<evidence type="ECO:0000256" key="1">
    <source>
        <dbReference type="ARBA" id="ARBA00004651"/>
    </source>
</evidence>
<evidence type="ECO:0000256" key="7">
    <source>
        <dbReference type="ARBA" id="ARBA00022989"/>
    </source>
</evidence>
<keyword evidence="2" id="KW-0813">Transport</keyword>
<dbReference type="SUPFAM" id="SSF90123">
    <property type="entry name" value="ABC transporter transmembrane region"/>
    <property type="match status" value="1"/>
</dbReference>
<gene>
    <name evidence="12" type="ORF">MPLG2_2699</name>
</gene>
<dbReference type="KEGG" id="mgg:MPLG2_2699"/>
<dbReference type="OrthoDB" id="9806127at2"/>
<dbReference type="FunFam" id="1.20.1560.10:FF:000040">
    <property type="entry name" value="Multidrug ABC transporter ATP-binding protein"/>
    <property type="match status" value="1"/>
</dbReference>
<dbReference type="CDD" id="cd18548">
    <property type="entry name" value="ABC_6TM_Tm287_like"/>
    <property type="match status" value="1"/>
</dbReference>
<feature type="transmembrane region" description="Helical" evidence="9">
    <location>
        <begin position="157"/>
        <end position="176"/>
    </location>
</feature>
<keyword evidence="8 9" id="KW-0472">Membrane</keyword>
<dbReference type="GO" id="GO:0015421">
    <property type="term" value="F:ABC-type oligopeptide transporter activity"/>
    <property type="evidence" value="ECO:0007669"/>
    <property type="project" value="TreeGrafter"/>
</dbReference>
<evidence type="ECO:0000256" key="2">
    <source>
        <dbReference type="ARBA" id="ARBA00022448"/>
    </source>
</evidence>
<keyword evidence="5" id="KW-0547">Nucleotide-binding</keyword>
<dbReference type="InterPro" id="IPR003593">
    <property type="entry name" value="AAA+_ATPase"/>
</dbReference>
<dbReference type="Pfam" id="PF00005">
    <property type="entry name" value="ABC_tran"/>
    <property type="match status" value="1"/>
</dbReference>
<dbReference type="PANTHER" id="PTHR43394">
    <property type="entry name" value="ATP-DEPENDENT PERMEASE MDL1, MITOCHONDRIAL"/>
    <property type="match status" value="1"/>
</dbReference>
<dbReference type="InterPro" id="IPR039421">
    <property type="entry name" value="Type_1_exporter"/>
</dbReference>
<keyword evidence="7 9" id="KW-1133">Transmembrane helix</keyword>
<evidence type="ECO:0008006" key="14">
    <source>
        <dbReference type="Google" id="ProtNLM"/>
    </source>
</evidence>
<evidence type="ECO:0000256" key="4">
    <source>
        <dbReference type="ARBA" id="ARBA00022692"/>
    </source>
</evidence>
<dbReference type="FunFam" id="3.40.50.300:FF:000854">
    <property type="entry name" value="Multidrug ABC transporter ATP-binding protein"/>
    <property type="match status" value="1"/>
</dbReference>
<dbReference type="PANTHER" id="PTHR43394:SF1">
    <property type="entry name" value="ATP-BINDING CASSETTE SUB-FAMILY B MEMBER 10, MITOCHONDRIAL"/>
    <property type="match status" value="1"/>
</dbReference>
<organism evidence="12 13">
    <name type="scientific">Micropruina glycogenica</name>
    <dbReference type="NCBI Taxonomy" id="75385"/>
    <lineage>
        <taxon>Bacteria</taxon>
        <taxon>Bacillati</taxon>
        <taxon>Actinomycetota</taxon>
        <taxon>Actinomycetes</taxon>
        <taxon>Propionibacteriales</taxon>
        <taxon>Nocardioidaceae</taxon>
        <taxon>Micropruina</taxon>
    </lineage>
</organism>
<dbReference type="AlphaFoldDB" id="A0A2N9JJZ0"/>
<dbReference type="PROSITE" id="PS50893">
    <property type="entry name" value="ABC_TRANSPORTER_2"/>
    <property type="match status" value="1"/>
</dbReference>
<evidence type="ECO:0000259" key="10">
    <source>
        <dbReference type="PROSITE" id="PS50893"/>
    </source>
</evidence>
<feature type="transmembrane region" description="Helical" evidence="9">
    <location>
        <begin position="241"/>
        <end position="262"/>
    </location>
</feature>
<sequence length="578" mass="62483">MLIRVLREYLRPYYGPLALVLLLQLVANAAALYLPTLNARIIDDGIATGDTGTIVRLGAVMLGVSVLQMAGQIGAVWFGARSAMAFGRDLRGAIFARTLDFSGREVATFGAPSLITRTTNDVQQIQQLVMMTSFMIIAAPIMMVGGVIMAFREDPGLTWTIAVAVVILGTVIGVIISQMMPLFAQQQTRIDTINRVLREQISGLRVIRAFTAEPRETDRFAVANAELTDTATRVGRRMMTLFPFVFFVMNVSTIGVTWFGAFRVADGSLQTGQLLAFIQYLTTILMSVMMATMMLMIGPRAAVSARRIAEVLDTDSSVVPPAHPVRAVHQNGHVQLQDVEFKYPGAQQPVLCSIDLEVRPGQTTAIIGSTGAGKTTLVNLIPRLFDVTGGRVLVDGVDVRDLDPDLLWSRIGLVPQKPYLFSGTVASNLRYGKPDATDDELWAALRTAQAADFVERMPGQLDAPIAQGGTNVSGGQRQRLSIARALVKKPDIYIFDDSFSALDVVTDARLRAALEGETADAGVLIVAQRVSTIRDAETIVVLDDGRIVGVGTHDELVVGCPTYAEIVESQFKAEEAAA</sequence>
<dbReference type="RefSeq" id="WP_105186407.1">
    <property type="nucleotide sequence ID" value="NZ_BAAAGO010000031.1"/>
</dbReference>
<dbReference type="EMBL" id="LT985188">
    <property type="protein sequence ID" value="SPD87729.1"/>
    <property type="molecule type" value="Genomic_DNA"/>
</dbReference>
<feature type="domain" description="ABC transporter" evidence="10">
    <location>
        <begin position="334"/>
        <end position="569"/>
    </location>
</feature>
<evidence type="ECO:0000256" key="3">
    <source>
        <dbReference type="ARBA" id="ARBA00022475"/>
    </source>
</evidence>
<keyword evidence="13" id="KW-1185">Reference proteome</keyword>
<keyword evidence="3" id="KW-1003">Cell membrane</keyword>
<dbReference type="PROSITE" id="PS00211">
    <property type="entry name" value="ABC_TRANSPORTER_1"/>
    <property type="match status" value="1"/>
</dbReference>
<evidence type="ECO:0000259" key="11">
    <source>
        <dbReference type="PROSITE" id="PS50929"/>
    </source>
</evidence>
<evidence type="ECO:0000313" key="13">
    <source>
        <dbReference type="Proteomes" id="UP000238164"/>
    </source>
</evidence>
<dbReference type="GO" id="GO:0005524">
    <property type="term" value="F:ATP binding"/>
    <property type="evidence" value="ECO:0007669"/>
    <property type="project" value="UniProtKB-KW"/>
</dbReference>
<dbReference type="Pfam" id="PF00664">
    <property type="entry name" value="ABC_membrane"/>
    <property type="match status" value="1"/>
</dbReference>
<reference evidence="12 13" key="1">
    <citation type="submission" date="2018-02" db="EMBL/GenBank/DDBJ databases">
        <authorList>
            <person name="Cohen D.B."/>
            <person name="Kent A.D."/>
        </authorList>
    </citation>
    <scope>NUCLEOTIDE SEQUENCE [LARGE SCALE GENOMIC DNA]</scope>
    <source>
        <strain evidence="12">1</strain>
    </source>
</reference>
<comment type="subcellular location">
    <subcellularLocation>
        <location evidence="1">Cell membrane</location>
        <topology evidence="1">Multi-pass membrane protein</topology>
    </subcellularLocation>
</comment>
<feature type="transmembrane region" description="Helical" evidence="9">
    <location>
        <begin position="274"/>
        <end position="297"/>
    </location>
</feature>
<dbReference type="InterPro" id="IPR036640">
    <property type="entry name" value="ABC1_TM_sf"/>
</dbReference>
<feature type="transmembrane region" description="Helical" evidence="9">
    <location>
        <begin position="54"/>
        <end position="78"/>
    </location>
</feature>
<dbReference type="InterPro" id="IPR017871">
    <property type="entry name" value="ABC_transporter-like_CS"/>
</dbReference>
<feature type="transmembrane region" description="Helical" evidence="9">
    <location>
        <begin position="12"/>
        <end position="34"/>
    </location>
</feature>
<evidence type="ECO:0000256" key="9">
    <source>
        <dbReference type="SAM" id="Phobius"/>
    </source>
</evidence>